<protein>
    <recommendedName>
        <fullName evidence="7">Hydrophobin</fullName>
    </recommendedName>
</protein>
<gene>
    <name evidence="8" type="ORF">CPB83DRAFT_861233</name>
</gene>
<dbReference type="GO" id="GO:0005199">
    <property type="term" value="F:structural constituent of cell wall"/>
    <property type="evidence" value="ECO:0007669"/>
    <property type="project" value="InterPro"/>
</dbReference>
<evidence type="ECO:0000256" key="4">
    <source>
        <dbReference type="ARBA" id="ARBA00022525"/>
    </source>
</evidence>
<feature type="signal peptide" evidence="7">
    <location>
        <begin position="1"/>
        <end position="19"/>
    </location>
</feature>
<evidence type="ECO:0000256" key="5">
    <source>
        <dbReference type="ARBA" id="ARBA00022729"/>
    </source>
</evidence>
<comment type="subcellular location">
    <subcellularLocation>
        <location evidence="1 7">Secreted</location>
        <location evidence="1 7">Cell wall</location>
    </subcellularLocation>
</comment>
<dbReference type="InterPro" id="IPR001338">
    <property type="entry name" value="Class_I_Hydrophobin"/>
</dbReference>
<feature type="chain" id="PRO_5040544758" description="Hydrophobin" evidence="7">
    <location>
        <begin position="20"/>
        <end position="124"/>
    </location>
</feature>
<keyword evidence="9" id="KW-1185">Reference proteome</keyword>
<accession>A0A9P6E883</accession>
<dbReference type="OrthoDB" id="4225815at2759"/>
<dbReference type="GO" id="GO:0009277">
    <property type="term" value="C:fungal-type cell wall"/>
    <property type="evidence" value="ECO:0007669"/>
    <property type="project" value="InterPro"/>
</dbReference>
<evidence type="ECO:0000256" key="3">
    <source>
        <dbReference type="ARBA" id="ARBA00022512"/>
    </source>
</evidence>
<dbReference type="CDD" id="cd23507">
    <property type="entry name" value="hydrophobin_I"/>
    <property type="match status" value="1"/>
</dbReference>
<organism evidence="8 9">
    <name type="scientific">Crepidotus variabilis</name>
    <dbReference type="NCBI Taxonomy" id="179855"/>
    <lineage>
        <taxon>Eukaryota</taxon>
        <taxon>Fungi</taxon>
        <taxon>Dikarya</taxon>
        <taxon>Basidiomycota</taxon>
        <taxon>Agaricomycotina</taxon>
        <taxon>Agaricomycetes</taxon>
        <taxon>Agaricomycetidae</taxon>
        <taxon>Agaricales</taxon>
        <taxon>Agaricineae</taxon>
        <taxon>Crepidotaceae</taxon>
        <taxon>Crepidotus</taxon>
    </lineage>
</organism>
<keyword evidence="4 7" id="KW-0964">Secreted</keyword>
<evidence type="ECO:0000313" key="9">
    <source>
        <dbReference type="Proteomes" id="UP000807306"/>
    </source>
</evidence>
<dbReference type="Pfam" id="PF01185">
    <property type="entry name" value="Hydrophobin"/>
    <property type="match status" value="1"/>
</dbReference>
<evidence type="ECO:0000256" key="1">
    <source>
        <dbReference type="ARBA" id="ARBA00004191"/>
    </source>
</evidence>
<name>A0A9P6E883_9AGAR</name>
<comment type="similarity">
    <text evidence="2 7">Belongs to the fungal hydrophobin family.</text>
</comment>
<evidence type="ECO:0000256" key="2">
    <source>
        <dbReference type="ARBA" id="ARBA00010446"/>
    </source>
</evidence>
<evidence type="ECO:0000313" key="8">
    <source>
        <dbReference type="EMBL" id="KAF9524486.1"/>
    </source>
</evidence>
<evidence type="ECO:0000256" key="6">
    <source>
        <dbReference type="ARBA" id="ARBA00023157"/>
    </source>
</evidence>
<dbReference type="SMART" id="SM00075">
    <property type="entry name" value="HYDRO"/>
    <property type="match status" value="1"/>
</dbReference>
<dbReference type="Proteomes" id="UP000807306">
    <property type="component" value="Unassembled WGS sequence"/>
</dbReference>
<keyword evidence="6 7" id="KW-1015">Disulfide bond</keyword>
<dbReference type="AlphaFoldDB" id="A0A9P6E883"/>
<reference evidence="8" key="1">
    <citation type="submission" date="2020-11" db="EMBL/GenBank/DDBJ databases">
        <authorList>
            <consortium name="DOE Joint Genome Institute"/>
            <person name="Ahrendt S."/>
            <person name="Riley R."/>
            <person name="Andreopoulos W."/>
            <person name="Labutti K."/>
            <person name="Pangilinan J."/>
            <person name="Ruiz-Duenas F.J."/>
            <person name="Barrasa J.M."/>
            <person name="Sanchez-Garcia M."/>
            <person name="Camarero S."/>
            <person name="Miyauchi S."/>
            <person name="Serrano A."/>
            <person name="Linde D."/>
            <person name="Babiker R."/>
            <person name="Drula E."/>
            <person name="Ayuso-Fernandez I."/>
            <person name="Pacheco R."/>
            <person name="Padilla G."/>
            <person name="Ferreira P."/>
            <person name="Barriuso J."/>
            <person name="Kellner H."/>
            <person name="Castanera R."/>
            <person name="Alfaro M."/>
            <person name="Ramirez L."/>
            <person name="Pisabarro A.G."/>
            <person name="Kuo A."/>
            <person name="Tritt A."/>
            <person name="Lipzen A."/>
            <person name="He G."/>
            <person name="Yan M."/>
            <person name="Ng V."/>
            <person name="Cullen D."/>
            <person name="Martin F."/>
            <person name="Rosso M.-N."/>
            <person name="Henrissat B."/>
            <person name="Hibbett D."/>
            <person name="Martinez A.T."/>
            <person name="Grigoriev I.V."/>
        </authorList>
    </citation>
    <scope>NUCLEOTIDE SEQUENCE</scope>
    <source>
        <strain evidence="8">CBS 506.95</strain>
    </source>
</reference>
<keyword evidence="5 7" id="KW-0732">Signal</keyword>
<dbReference type="PROSITE" id="PS00956">
    <property type="entry name" value="HYDROPHOBIN"/>
    <property type="match status" value="1"/>
</dbReference>
<dbReference type="EMBL" id="MU157898">
    <property type="protein sequence ID" value="KAF9524486.1"/>
    <property type="molecule type" value="Genomic_DNA"/>
</dbReference>
<evidence type="ECO:0000256" key="7">
    <source>
        <dbReference type="RuleBase" id="RU365009"/>
    </source>
</evidence>
<comment type="caution">
    <text evidence="8">The sequence shown here is derived from an EMBL/GenBank/DDBJ whole genome shotgun (WGS) entry which is preliminary data.</text>
</comment>
<proteinExistence type="inferred from homology"/>
<sequence length="124" mass="12301">MQFRLLSTSLLAIVSLAAATGTTTVTVTVPPPGQTPTPASQCNTGALWCCNNVQSANSGGVVGILLGLLDLVVAPVTAQVGSSCSPLSVIGLSGNSCSAQPVCCQNNNFSGLVVIGCSPVNLNL</sequence>
<keyword evidence="3 7" id="KW-0134">Cell wall</keyword>
<dbReference type="InterPro" id="IPR019778">
    <property type="entry name" value="Class_I_Hydrophobin_CS"/>
</dbReference>